<proteinExistence type="predicted"/>
<feature type="compositionally biased region" description="Basic and acidic residues" evidence="1">
    <location>
        <begin position="172"/>
        <end position="183"/>
    </location>
</feature>
<evidence type="ECO:0000313" key="3">
    <source>
        <dbReference type="Proteomes" id="UP000289738"/>
    </source>
</evidence>
<dbReference type="Gene3D" id="3.60.10.10">
    <property type="entry name" value="Endonuclease/exonuclease/phosphatase"/>
    <property type="match status" value="1"/>
</dbReference>
<comment type="caution">
    <text evidence="2">The sequence shown here is derived from an EMBL/GenBank/DDBJ whole genome shotgun (WGS) entry which is preliminary data.</text>
</comment>
<dbReference type="SUPFAM" id="SSF56219">
    <property type="entry name" value="DNase I-like"/>
    <property type="match status" value="1"/>
</dbReference>
<protein>
    <submittedName>
        <fullName evidence="2">Uncharacterized protein</fullName>
    </submittedName>
</protein>
<feature type="compositionally biased region" description="Basic and acidic residues" evidence="1">
    <location>
        <begin position="218"/>
        <end position="233"/>
    </location>
</feature>
<dbReference type="Proteomes" id="UP000289738">
    <property type="component" value="Chromosome A06"/>
</dbReference>
<sequence>MACQEEQSIEGKVVSINPDEDGGFAAENFNLVGKILSDKEVSFNSCKAAILGIRGHPEGVAISDVGRNKLLISVKDVQKGIQIRNGWPWSVDFKYERIQDSYCLNCGILGHTKKEYRNPMAMASWDHMKPRYGLGLGVNRARAISARGKEQDEKQMYREWTEAKQDCEGEHARMEHMKEHSAEESSTGRGLQTGPLRNLEANSDQQTALGRESQGSRLHVEAGKTLRRGDKFANTRTHIKKGQLWSYRDKPKMKRIIAAAGRTMIQRMDNGEEYYVELAEEQHQMEGKTAAGSEQRNESQRMLELAFDMWLNLNSKRIRDTSSPAVYVDKLEDDELLRMENSAQISTVNNNVWEGIFVYGHPDFKRRKELWNELTCVDNNLHVPRAFIGDFNDVIAQHEKVGLHPKPTSQIDTFRCFVDKNALMDLELQGTKYTWFSNPRNGFVTKERIDRDFLLRNGRWLIGNGEKVSILDDNWILNMKKSPDVMNNDVTFVKELISEGQGWNINELRKHFDGDTTVKIIRTPVSVTGREDKFSWPLKPDEKYTIKTGYHAARKEQHLDNNNSPSTSDDFRDLWRDIWKLKVPQDQNLSMAGLA</sequence>
<keyword evidence="3" id="KW-1185">Reference proteome</keyword>
<organism evidence="2 3">
    <name type="scientific">Arachis hypogaea</name>
    <name type="common">Peanut</name>
    <dbReference type="NCBI Taxonomy" id="3818"/>
    <lineage>
        <taxon>Eukaryota</taxon>
        <taxon>Viridiplantae</taxon>
        <taxon>Streptophyta</taxon>
        <taxon>Embryophyta</taxon>
        <taxon>Tracheophyta</taxon>
        <taxon>Spermatophyta</taxon>
        <taxon>Magnoliopsida</taxon>
        <taxon>eudicotyledons</taxon>
        <taxon>Gunneridae</taxon>
        <taxon>Pentapetalae</taxon>
        <taxon>rosids</taxon>
        <taxon>fabids</taxon>
        <taxon>Fabales</taxon>
        <taxon>Fabaceae</taxon>
        <taxon>Papilionoideae</taxon>
        <taxon>50 kb inversion clade</taxon>
        <taxon>dalbergioids sensu lato</taxon>
        <taxon>Dalbergieae</taxon>
        <taxon>Pterocarpus clade</taxon>
        <taxon>Arachis</taxon>
    </lineage>
</organism>
<reference evidence="2 3" key="1">
    <citation type="submission" date="2019-01" db="EMBL/GenBank/DDBJ databases">
        <title>Sequencing of cultivated peanut Arachis hypogaea provides insights into genome evolution and oil improvement.</title>
        <authorList>
            <person name="Chen X."/>
        </authorList>
    </citation>
    <scope>NUCLEOTIDE SEQUENCE [LARGE SCALE GENOMIC DNA]</scope>
    <source>
        <strain evidence="3">cv. Fuhuasheng</strain>
        <tissue evidence="2">Leaves</tissue>
    </source>
</reference>
<accession>A0A445CK41</accession>
<dbReference type="EMBL" id="SDMP01000006">
    <property type="protein sequence ID" value="RYR51272.1"/>
    <property type="molecule type" value="Genomic_DNA"/>
</dbReference>
<dbReference type="InterPro" id="IPR036691">
    <property type="entry name" value="Endo/exonu/phosph_ase_sf"/>
</dbReference>
<feature type="region of interest" description="Disordered" evidence="1">
    <location>
        <begin position="172"/>
        <end position="235"/>
    </location>
</feature>
<gene>
    <name evidence="2" type="ORF">Ahy_A06g026296</name>
</gene>
<name>A0A445CK41_ARAHY</name>
<dbReference type="AlphaFoldDB" id="A0A445CK41"/>
<evidence type="ECO:0000256" key="1">
    <source>
        <dbReference type="SAM" id="MobiDB-lite"/>
    </source>
</evidence>
<feature type="compositionally biased region" description="Polar residues" evidence="1">
    <location>
        <begin position="200"/>
        <end position="216"/>
    </location>
</feature>
<evidence type="ECO:0000313" key="2">
    <source>
        <dbReference type="EMBL" id="RYR51272.1"/>
    </source>
</evidence>